<dbReference type="Gene3D" id="2.60.120.620">
    <property type="entry name" value="q2cbj1_9rhob like domain"/>
    <property type="match status" value="1"/>
</dbReference>
<dbReference type="AlphaFoldDB" id="A0A1A7BZB2"/>
<dbReference type="Pfam" id="PF05721">
    <property type="entry name" value="PhyH"/>
    <property type="match status" value="1"/>
</dbReference>
<dbReference type="PANTHER" id="PTHR21308">
    <property type="entry name" value="PHYTANOYL-COA ALPHA-HYDROXYLASE"/>
    <property type="match status" value="1"/>
</dbReference>
<dbReference type="PATRIC" id="fig|1747903.4.peg.2397"/>
<dbReference type="InterPro" id="IPR008775">
    <property type="entry name" value="Phytyl_CoA_dOase-like"/>
</dbReference>
<proteinExistence type="predicted"/>
<dbReference type="SUPFAM" id="SSF51197">
    <property type="entry name" value="Clavaminate synthase-like"/>
    <property type="match status" value="1"/>
</dbReference>
<dbReference type="RefSeq" id="WP_245714357.1">
    <property type="nucleotide sequence ID" value="NZ_LOCQ01000056.1"/>
</dbReference>
<sequence length="417" mass="45486">MHEHLAASAPPQPYWLSRQDCDLDAFHRLASRQTDIAGYPHAASLQSRVPVYDCDSVRRLGQDPAALQALQAEWGRALLGGPGVIVLQRAVADLATLEQVSAVFRELIAEQRASGNASGDHFARPGANDRIWNAQQKLCLRDPAAFARYYGNPVLAWISQAWLGPGYQMTAQVNVVNPGGAAQSAHRDYHLGFQSEASSSTYPAHVHRISAALTLQGAVAHSDMPLESGPTLYLPYSQLYPAGYLAYHQSAFRDYFEQHKVQLPLATGDAVFFNPALFHAAGHNRSSDIRRMANLLQVSSPFGRAMETLDRQAMSQALYPALLALRAQGQARGDAVHAIAACAEGYAFPCNLDRDPPVGGMAPASQQHHPQRRSIQLQGPRHIAPGHILEVLRPVRQALVAVLYHQHALRIRAAQVA</sequence>
<evidence type="ECO:0000313" key="1">
    <source>
        <dbReference type="EMBL" id="OBV38837.1"/>
    </source>
</evidence>
<dbReference type="Proteomes" id="UP000092713">
    <property type="component" value="Unassembled WGS sequence"/>
</dbReference>
<accession>A0A1A7BZB2</accession>
<keyword evidence="1" id="KW-0223">Dioxygenase</keyword>
<comment type="caution">
    <text evidence="1">The sequence shown here is derived from an EMBL/GenBank/DDBJ whole genome shotgun (WGS) entry which is preliminary data.</text>
</comment>
<evidence type="ECO:0000313" key="2">
    <source>
        <dbReference type="Proteomes" id="UP000092713"/>
    </source>
</evidence>
<reference evidence="1 2" key="1">
    <citation type="submission" date="2016-04" db="EMBL/GenBank/DDBJ databases">
        <title>Draft genome sequence of Janthinobacterium psychrotolerans sp. nov., isolated from freshwater sediments in Denmark.</title>
        <authorList>
            <person name="Gong X."/>
            <person name="Skrivergaard S."/>
            <person name="Korsgaard B.S."/>
            <person name="Schreiber L."/>
            <person name="Marshall I.P."/>
            <person name="Finster K."/>
            <person name="Schramm A."/>
        </authorList>
    </citation>
    <scope>NUCLEOTIDE SEQUENCE [LARGE SCALE GENOMIC DNA]</scope>
    <source>
        <strain evidence="1 2">S3-2</strain>
    </source>
</reference>
<dbReference type="PANTHER" id="PTHR21308:SF8">
    <property type="entry name" value="PHYTANOYL-COA DIOXYGENASE FAMILY PROTEIN (AFU_ORTHOLOGUE AFUA_2G09620)"/>
    <property type="match status" value="1"/>
</dbReference>
<dbReference type="InterPro" id="IPR047128">
    <property type="entry name" value="PhyH"/>
</dbReference>
<dbReference type="STRING" id="1747903.ASR47_1007153"/>
<name>A0A1A7BZB2_9BURK</name>
<keyword evidence="2" id="KW-1185">Reference proteome</keyword>
<keyword evidence="1" id="KW-0560">Oxidoreductase</keyword>
<dbReference type="GO" id="GO:0001561">
    <property type="term" value="P:fatty acid alpha-oxidation"/>
    <property type="evidence" value="ECO:0007669"/>
    <property type="project" value="InterPro"/>
</dbReference>
<gene>
    <name evidence="1" type="ORF">ASR47_1007153</name>
</gene>
<protein>
    <submittedName>
        <fullName evidence="1">Ectoine hydroxylase-related dioxygenase, phytanoyl-CoA dioxygenase (PhyH) family</fullName>
    </submittedName>
</protein>
<dbReference type="GO" id="GO:0048244">
    <property type="term" value="F:phytanoyl-CoA dioxygenase activity"/>
    <property type="evidence" value="ECO:0007669"/>
    <property type="project" value="InterPro"/>
</dbReference>
<dbReference type="EMBL" id="LOCQ01000056">
    <property type="protein sequence ID" value="OBV38837.1"/>
    <property type="molecule type" value="Genomic_DNA"/>
</dbReference>
<organism evidence="1 2">
    <name type="scientific">Janthinobacterium psychrotolerans</name>
    <dbReference type="NCBI Taxonomy" id="1747903"/>
    <lineage>
        <taxon>Bacteria</taxon>
        <taxon>Pseudomonadati</taxon>
        <taxon>Pseudomonadota</taxon>
        <taxon>Betaproteobacteria</taxon>
        <taxon>Burkholderiales</taxon>
        <taxon>Oxalobacteraceae</taxon>
        <taxon>Janthinobacterium</taxon>
    </lineage>
</organism>